<feature type="region of interest" description="Disordered" evidence="1">
    <location>
        <begin position="1"/>
        <end position="35"/>
    </location>
</feature>
<evidence type="ECO:0000313" key="2">
    <source>
        <dbReference type="EMBL" id="KAL0568503.1"/>
    </source>
</evidence>
<accession>A0ABR3F025</accession>
<name>A0ABR3F025_9AGAR</name>
<dbReference type="EMBL" id="JBAHYK010001324">
    <property type="protein sequence ID" value="KAL0568503.1"/>
    <property type="molecule type" value="Genomic_DNA"/>
</dbReference>
<proteinExistence type="predicted"/>
<gene>
    <name evidence="2" type="ORF">V5O48_013483</name>
</gene>
<organism evidence="2 3">
    <name type="scientific">Marasmius crinis-equi</name>
    <dbReference type="NCBI Taxonomy" id="585013"/>
    <lineage>
        <taxon>Eukaryota</taxon>
        <taxon>Fungi</taxon>
        <taxon>Dikarya</taxon>
        <taxon>Basidiomycota</taxon>
        <taxon>Agaricomycotina</taxon>
        <taxon>Agaricomycetes</taxon>
        <taxon>Agaricomycetidae</taxon>
        <taxon>Agaricales</taxon>
        <taxon>Marasmiineae</taxon>
        <taxon>Marasmiaceae</taxon>
        <taxon>Marasmius</taxon>
    </lineage>
</organism>
<protein>
    <submittedName>
        <fullName evidence="2">Uncharacterized protein</fullName>
    </submittedName>
</protein>
<evidence type="ECO:0000256" key="1">
    <source>
        <dbReference type="SAM" id="MobiDB-lite"/>
    </source>
</evidence>
<evidence type="ECO:0000313" key="3">
    <source>
        <dbReference type="Proteomes" id="UP001465976"/>
    </source>
</evidence>
<comment type="caution">
    <text evidence="2">The sequence shown here is derived from an EMBL/GenBank/DDBJ whole genome shotgun (WGS) entry which is preliminary data.</text>
</comment>
<dbReference type="Proteomes" id="UP001465976">
    <property type="component" value="Unassembled WGS sequence"/>
</dbReference>
<keyword evidence="3" id="KW-1185">Reference proteome</keyword>
<reference evidence="2 3" key="1">
    <citation type="submission" date="2024-02" db="EMBL/GenBank/DDBJ databases">
        <title>A draft genome for the cacao thread blight pathogen Marasmius crinis-equi.</title>
        <authorList>
            <person name="Cohen S.P."/>
            <person name="Baruah I.K."/>
            <person name="Amoako-Attah I."/>
            <person name="Bukari Y."/>
            <person name="Meinhardt L.W."/>
            <person name="Bailey B.A."/>
        </authorList>
    </citation>
    <scope>NUCLEOTIDE SEQUENCE [LARGE SCALE GENOMIC DNA]</scope>
    <source>
        <strain evidence="2 3">GH-76</strain>
    </source>
</reference>
<sequence length="172" mass="19115">MSSASTGKETEFKPETEVKPKAEVNDRTEQTVEKKGNDLHVDVSNVHLGQCEMPDVPVDGNHEPEGNDNNLVNLYRGEPYTRFLYPMVHYSREVSSLQYDAVLLCPSSLTDGEGVERAWVSALTEHTNMDVHEEQIGIVWASPLNGQEIVAVEEGDMDEEVDEGMPALIDVD</sequence>
<feature type="compositionally biased region" description="Basic and acidic residues" evidence="1">
    <location>
        <begin position="8"/>
        <end position="35"/>
    </location>
</feature>